<sequence length="177" mass="19544">MDEEMIISDWLFKGWQSIGRVLVVGVLSYCGMLLILRISGKRTLSKMNPFDLVVTVALGSILSTTIVSRQSGVADGLTAVALLVLLQYIVAWLTIRSSGFHHFINGEPTLLFHQGDYLKRVMRRHRVSEDDILASIRDSGISSTASVTAVILETDGSVTVIRNRKGKEVTSLKNVQR</sequence>
<keyword evidence="11" id="KW-1185">Reference proteome</keyword>
<keyword evidence="3" id="KW-1003">Cell membrane</keyword>
<dbReference type="PANTHER" id="PTHR34582:SF6">
    <property type="entry name" value="UPF0702 TRANSMEMBRANE PROTEIN YCAP"/>
    <property type="match status" value="1"/>
</dbReference>
<keyword evidence="5 7" id="KW-1133">Transmembrane helix</keyword>
<dbReference type="AlphaFoldDB" id="A0A6L9LB65"/>
<evidence type="ECO:0000256" key="6">
    <source>
        <dbReference type="ARBA" id="ARBA00023136"/>
    </source>
</evidence>
<dbReference type="Pfam" id="PF04239">
    <property type="entry name" value="DUF421"/>
    <property type="match status" value="1"/>
</dbReference>
<evidence type="ECO:0000256" key="5">
    <source>
        <dbReference type="ARBA" id="ARBA00022989"/>
    </source>
</evidence>
<dbReference type="InterPro" id="IPR023090">
    <property type="entry name" value="UPF0702_alpha/beta_dom_sf"/>
</dbReference>
<dbReference type="PANTHER" id="PTHR34582">
    <property type="entry name" value="UPF0702 TRANSMEMBRANE PROTEIN YCAP"/>
    <property type="match status" value="1"/>
</dbReference>
<comment type="caution">
    <text evidence="10">The sequence shown here is derived from an EMBL/GenBank/DDBJ whole genome shotgun (WGS) entry which is preliminary data.</text>
</comment>
<evidence type="ECO:0000256" key="7">
    <source>
        <dbReference type="SAM" id="Phobius"/>
    </source>
</evidence>
<gene>
    <name evidence="10" type="ORF">GK108_22975</name>
</gene>
<proteinExistence type="inferred from homology"/>
<feature type="domain" description="YetF-like N-terminal transmembrane" evidence="9">
    <location>
        <begin position="27"/>
        <end position="93"/>
    </location>
</feature>
<evidence type="ECO:0000313" key="11">
    <source>
        <dbReference type="Proteomes" id="UP000474175"/>
    </source>
</evidence>
<dbReference type="InterPro" id="IPR048454">
    <property type="entry name" value="YetF_N"/>
</dbReference>
<comment type="similarity">
    <text evidence="2">Belongs to the UPF0702 family.</text>
</comment>
<feature type="transmembrane region" description="Helical" evidence="7">
    <location>
        <begin position="18"/>
        <end position="38"/>
    </location>
</feature>
<evidence type="ECO:0000313" key="10">
    <source>
        <dbReference type="EMBL" id="NDU97766.1"/>
    </source>
</evidence>
<evidence type="ECO:0000256" key="3">
    <source>
        <dbReference type="ARBA" id="ARBA00022475"/>
    </source>
</evidence>
<feature type="transmembrane region" description="Helical" evidence="7">
    <location>
        <begin position="73"/>
        <end position="95"/>
    </location>
</feature>
<feature type="transmembrane region" description="Helical" evidence="7">
    <location>
        <begin position="50"/>
        <end position="67"/>
    </location>
</feature>
<evidence type="ECO:0000259" key="9">
    <source>
        <dbReference type="Pfam" id="PF20730"/>
    </source>
</evidence>
<dbReference type="GO" id="GO:0005886">
    <property type="term" value="C:plasma membrane"/>
    <property type="evidence" value="ECO:0007669"/>
    <property type="project" value="UniProtKB-SubCell"/>
</dbReference>
<evidence type="ECO:0000256" key="2">
    <source>
        <dbReference type="ARBA" id="ARBA00006448"/>
    </source>
</evidence>
<evidence type="ECO:0000256" key="1">
    <source>
        <dbReference type="ARBA" id="ARBA00004651"/>
    </source>
</evidence>
<name>A0A6L9LB65_9BACT</name>
<dbReference type="EMBL" id="JAAFZH010000013">
    <property type="protein sequence ID" value="NDU97766.1"/>
    <property type="molecule type" value="Genomic_DNA"/>
</dbReference>
<keyword evidence="4 7" id="KW-0812">Transmembrane</keyword>
<organism evidence="10 11">
    <name type="scientific">Spirosoma terrae</name>
    <dbReference type="NCBI Taxonomy" id="1968276"/>
    <lineage>
        <taxon>Bacteria</taxon>
        <taxon>Pseudomonadati</taxon>
        <taxon>Bacteroidota</taxon>
        <taxon>Cytophagia</taxon>
        <taxon>Cytophagales</taxon>
        <taxon>Cytophagaceae</taxon>
        <taxon>Spirosoma</taxon>
    </lineage>
</organism>
<reference evidence="10 11" key="1">
    <citation type="submission" date="2020-02" db="EMBL/GenBank/DDBJ databases">
        <title>Draft genome sequence of two Spirosoma agri KCTC 52727 and Spirosoma terrae KCTC 52035.</title>
        <authorList>
            <person name="Rojas J."/>
            <person name="Ambika Manirajan B."/>
            <person name="Suarez C."/>
            <person name="Ratering S."/>
            <person name="Schnell S."/>
        </authorList>
    </citation>
    <scope>NUCLEOTIDE SEQUENCE [LARGE SCALE GENOMIC DNA]</scope>
    <source>
        <strain evidence="10 11">KCTC 52035</strain>
    </source>
</reference>
<protein>
    <submittedName>
        <fullName evidence="10">DUF421 domain-containing protein</fullName>
    </submittedName>
</protein>
<comment type="subcellular location">
    <subcellularLocation>
        <location evidence="1">Cell membrane</location>
        <topology evidence="1">Multi-pass membrane protein</topology>
    </subcellularLocation>
</comment>
<feature type="domain" description="YetF C-terminal" evidence="8">
    <location>
        <begin position="96"/>
        <end position="165"/>
    </location>
</feature>
<accession>A0A6L9LB65</accession>
<dbReference type="Proteomes" id="UP000474175">
    <property type="component" value="Unassembled WGS sequence"/>
</dbReference>
<evidence type="ECO:0000256" key="4">
    <source>
        <dbReference type="ARBA" id="ARBA00022692"/>
    </source>
</evidence>
<dbReference type="Pfam" id="PF20730">
    <property type="entry name" value="YetF_N"/>
    <property type="match status" value="1"/>
</dbReference>
<dbReference type="Gene3D" id="3.30.240.20">
    <property type="entry name" value="bsu07140 like domains"/>
    <property type="match status" value="1"/>
</dbReference>
<evidence type="ECO:0000259" key="8">
    <source>
        <dbReference type="Pfam" id="PF04239"/>
    </source>
</evidence>
<keyword evidence="6 7" id="KW-0472">Membrane</keyword>
<dbReference type="InterPro" id="IPR007353">
    <property type="entry name" value="DUF421"/>
</dbReference>